<accession>A0A8S5TM52</accession>
<proteinExistence type="predicted"/>
<sequence length="149" mass="16149">MKIRYDAKLDLDDLTDALEKRGLCPGGKVQRVVDSEVLRYCDPKVPFATGTLKHSGITASTVGDGLLVYATPYARYLYYGEVYGPNIPIFKDGVLAGFVSPPTKHPTGRALTYNGAPERGAFWFERAMAEHREDVVRVAAAAAGGRAGK</sequence>
<dbReference type="EMBL" id="BK032854">
    <property type="protein sequence ID" value="DAF64249.1"/>
    <property type="molecule type" value="Genomic_DNA"/>
</dbReference>
<protein>
    <submittedName>
        <fullName evidence="1">Minor capsid protein</fullName>
    </submittedName>
</protein>
<name>A0A8S5TM52_9CAUD</name>
<reference evidence="1" key="1">
    <citation type="journal article" date="2021" name="Proc. Natl. Acad. Sci. U.S.A.">
        <title>A Catalog of Tens of Thousands of Viruses from Human Metagenomes Reveals Hidden Associations with Chronic Diseases.</title>
        <authorList>
            <person name="Tisza M.J."/>
            <person name="Buck C.B."/>
        </authorList>
    </citation>
    <scope>NUCLEOTIDE SEQUENCE</scope>
    <source>
        <strain evidence="1">CtvWR21</strain>
    </source>
</reference>
<evidence type="ECO:0000313" key="1">
    <source>
        <dbReference type="EMBL" id="DAF64249.1"/>
    </source>
</evidence>
<organism evidence="1">
    <name type="scientific">Siphoviridae sp. ctvWR21</name>
    <dbReference type="NCBI Taxonomy" id="2827966"/>
    <lineage>
        <taxon>Viruses</taxon>
        <taxon>Duplodnaviria</taxon>
        <taxon>Heunggongvirae</taxon>
        <taxon>Uroviricota</taxon>
        <taxon>Caudoviricetes</taxon>
    </lineage>
</organism>